<evidence type="ECO:0000256" key="4">
    <source>
        <dbReference type="SAM" id="Coils"/>
    </source>
</evidence>
<evidence type="ECO:0000259" key="7">
    <source>
        <dbReference type="PROSITE" id="PS50885"/>
    </source>
</evidence>
<dbReference type="Pfam" id="PF00672">
    <property type="entry name" value="HAMP"/>
    <property type="match status" value="1"/>
</dbReference>
<evidence type="ECO:0000256" key="3">
    <source>
        <dbReference type="PROSITE-ProRule" id="PRU00284"/>
    </source>
</evidence>
<dbReference type="InterPro" id="IPR003660">
    <property type="entry name" value="HAMP_dom"/>
</dbReference>
<keyword evidence="4" id="KW-0175">Coiled coil</keyword>
<dbReference type="SUPFAM" id="SSF58104">
    <property type="entry name" value="Methyl-accepting chemotaxis protein (MCP) signaling domain"/>
    <property type="match status" value="1"/>
</dbReference>
<dbReference type="PANTHER" id="PTHR32089">
    <property type="entry name" value="METHYL-ACCEPTING CHEMOTAXIS PROTEIN MCPB"/>
    <property type="match status" value="1"/>
</dbReference>
<dbReference type="GO" id="GO:0007165">
    <property type="term" value="P:signal transduction"/>
    <property type="evidence" value="ECO:0007669"/>
    <property type="project" value="UniProtKB-KW"/>
</dbReference>
<proteinExistence type="inferred from homology"/>
<dbReference type="CDD" id="cd06225">
    <property type="entry name" value="HAMP"/>
    <property type="match status" value="1"/>
</dbReference>
<dbReference type="PROSITE" id="PS50111">
    <property type="entry name" value="CHEMOTAXIS_TRANSDUC_2"/>
    <property type="match status" value="1"/>
</dbReference>
<keyword evidence="5" id="KW-0812">Transmembrane</keyword>
<keyword evidence="9" id="KW-1185">Reference proteome</keyword>
<keyword evidence="5" id="KW-0472">Membrane</keyword>
<dbReference type="OrthoDB" id="8482111at2"/>
<reference evidence="8 9" key="1">
    <citation type="submission" date="2017-07" db="EMBL/GenBank/DDBJ databases">
        <title>Elstera cyanobacteriorum sp. nov., a novel bacterium isolated from cyanobacterial aggregates in a eutrophic lake.</title>
        <authorList>
            <person name="Cai H."/>
        </authorList>
    </citation>
    <scope>NUCLEOTIDE SEQUENCE [LARGE SCALE GENOMIC DNA]</scope>
    <source>
        <strain evidence="8 9">TH019</strain>
    </source>
</reference>
<dbReference type="Proteomes" id="UP000216361">
    <property type="component" value="Unassembled WGS sequence"/>
</dbReference>
<name>A0A255XQZ7_9PROT</name>
<dbReference type="RefSeq" id="WP_094408532.1">
    <property type="nucleotide sequence ID" value="NZ_BMJZ01000004.1"/>
</dbReference>
<dbReference type="GO" id="GO:0016020">
    <property type="term" value="C:membrane"/>
    <property type="evidence" value="ECO:0007669"/>
    <property type="project" value="InterPro"/>
</dbReference>
<feature type="coiled-coil region" evidence="4">
    <location>
        <begin position="240"/>
        <end position="267"/>
    </location>
</feature>
<dbReference type="Gene3D" id="1.10.287.950">
    <property type="entry name" value="Methyl-accepting chemotaxis protein"/>
    <property type="match status" value="1"/>
</dbReference>
<dbReference type="Gene3D" id="6.10.340.10">
    <property type="match status" value="1"/>
</dbReference>
<dbReference type="EMBL" id="NOXS01000031">
    <property type="protein sequence ID" value="OYQ19427.1"/>
    <property type="molecule type" value="Genomic_DNA"/>
</dbReference>
<dbReference type="PANTHER" id="PTHR32089:SF112">
    <property type="entry name" value="LYSOZYME-LIKE PROTEIN-RELATED"/>
    <property type="match status" value="1"/>
</dbReference>
<comment type="caution">
    <text evidence="8">The sequence shown here is derived from an EMBL/GenBank/DDBJ whole genome shotgun (WGS) entry which is preliminary data.</text>
</comment>
<evidence type="ECO:0000313" key="8">
    <source>
        <dbReference type="EMBL" id="OYQ19427.1"/>
    </source>
</evidence>
<dbReference type="Pfam" id="PF00015">
    <property type="entry name" value="MCPsignal"/>
    <property type="match status" value="1"/>
</dbReference>
<organism evidence="8 9">
    <name type="scientific">Elstera cyanobacteriorum</name>
    <dbReference type="NCBI Taxonomy" id="2022747"/>
    <lineage>
        <taxon>Bacteria</taxon>
        <taxon>Pseudomonadati</taxon>
        <taxon>Pseudomonadota</taxon>
        <taxon>Alphaproteobacteria</taxon>
        <taxon>Rhodospirillales</taxon>
        <taxon>Rhodospirillaceae</taxon>
        <taxon>Elstera</taxon>
    </lineage>
</organism>
<protein>
    <recommendedName>
        <fullName evidence="10">Methyl-accepting chemotaxis protein</fullName>
    </recommendedName>
</protein>
<keyword evidence="1 3" id="KW-0807">Transducer</keyword>
<comment type="similarity">
    <text evidence="2">Belongs to the methyl-accepting chemotaxis (MCP) protein family.</text>
</comment>
<feature type="transmembrane region" description="Helical" evidence="5">
    <location>
        <begin position="177"/>
        <end position="199"/>
    </location>
</feature>
<dbReference type="AlphaFoldDB" id="A0A255XQZ7"/>
<evidence type="ECO:0000256" key="2">
    <source>
        <dbReference type="ARBA" id="ARBA00029447"/>
    </source>
</evidence>
<evidence type="ECO:0000256" key="1">
    <source>
        <dbReference type="ARBA" id="ARBA00023224"/>
    </source>
</evidence>
<feature type="domain" description="Methyl-accepting transducer" evidence="6">
    <location>
        <begin position="276"/>
        <end position="526"/>
    </location>
</feature>
<evidence type="ECO:0008006" key="10">
    <source>
        <dbReference type="Google" id="ProtNLM"/>
    </source>
</evidence>
<accession>A0A255XQZ7</accession>
<evidence type="ECO:0000313" key="9">
    <source>
        <dbReference type="Proteomes" id="UP000216361"/>
    </source>
</evidence>
<keyword evidence="5" id="KW-1133">Transmembrane helix</keyword>
<feature type="domain" description="HAMP" evidence="7">
    <location>
        <begin position="196"/>
        <end position="249"/>
    </location>
</feature>
<sequence length="546" mass="57273">MTSFWTLTRKVAVMLTLAVLVSFSVLIALQVRATRDNLLETLRQEATIKSEMLAVAVRTAVAGGDGAGVEAEYMPLAKRPDSTLASVAAFDIDGKVIIQYDDESKRLPPYPVDKTFAEALPTLKEFRSAVLVTADHMVIVSPVTSRRGDAVRGAIAIAWSLDAQNRMIQSSVTNSSLAALVIMVLLVVVLVAVIGWMISKPLRRISGTMQELANGARNLVIPSLGRQDEIGAMARSVQVFKDNAERMDALQAEQAQLEEAARASKRQAMQEVSRNFEASVAALVSSVAGAAGQMISQSQNMASLADASISHTSAMTAAADDTTRNVQSVATAADQLSQSVKAISHQVQRSVQMAGDAVVSVDTTTGQVRGLADAAHRIGEIVQLINAIASQTNLLALNATIEAARAGEAGKGFAVVASEVKNLATQTAKATEDIQAQVGAIQTATGSTVDAIEKIGAIIRSMNEGAMTINAAVSQQGQATMAIAQNVRQAAVGASGLTEQAQVVTTEAKSTGNAAQQVLQAATSINGQIANMREHVDQFLSQIQTA</sequence>
<dbReference type="PROSITE" id="PS50885">
    <property type="entry name" value="HAMP"/>
    <property type="match status" value="1"/>
</dbReference>
<evidence type="ECO:0000256" key="5">
    <source>
        <dbReference type="SAM" id="Phobius"/>
    </source>
</evidence>
<dbReference type="InterPro" id="IPR004089">
    <property type="entry name" value="MCPsignal_dom"/>
</dbReference>
<dbReference type="SMART" id="SM00304">
    <property type="entry name" value="HAMP"/>
    <property type="match status" value="1"/>
</dbReference>
<gene>
    <name evidence="8" type="ORF">CHR90_08375</name>
</gene>
<evidence type="ECO:0000259" key="6">
    <source>
        <dbReference type="PROSITE" id="PS50111"/>
    </source>
</evidence>
<dbReference type="SMART" id="SM00283">
    <property type="entry name" value="MA"/>
    <property type="match status" value="1"/>
</dbReference>